<dbReference type="AlphaFoldDB" id="A0A846MQL7"/>
<evidence type="ECO:0000256" key="1">
    <source>
        <dbReference type="ARBA" id="ARBA00038494"/>
    </source>
</evidence>
<sequence>MPKISAVIVTLNEEQHLEQCLRSLVGIVDEIVVVDSSLTNKTKEIALQYNARLIQHKFEGYIEQKNWATEQATYDYVLLLNANEQLSDTLKASIAEVKQNWTHDGYTFNRLTNYCGRWMRYTSWRPSRTLRLYNRRMGQWAATPPTML</sequence>
<dbReference type="PANTHER" id="PTHR43630:SF2">
    <property type="entry name" value="GLYCOSYLTRANSFERASE"/>
    <property type="match status" value="1"/>
</dbReference>
<dbReference type="Pfam" id="PF00535">
    <property type="entry name" value="Glycos_transf_2"/>
    <property type="match status" value="1"/>
</dbReference>
<comment type="caution">
    <text evidence="3">The sequence shown here is derived from an EMBL/GenBank/DDBJ whole genome shotgun (WGS) entry which is preliminary data.</text>
</comment>
<evidence type="ECO:0000313" key="3">
    <source>
        <dbReference type="EMBL" id="NIK73863.1"/>
    </source>
</evidence>
<organism evidence="3 4">
    <name type="scientific">Thermonema lapsum</name>
    <dbReference type="NCBI Taxonomy" id="28195"/>
    <lineage>
        <taxon>Bacteria</taxon>
        <taxon>Pseudomonadati</taxon>
        <taxon>Bacteroidota</taxon>
        <taxon>Cytophagia</taxon>
        <taxon>Cytophagales</taxon>
        <taxon>Thermonemataceae</taxon>
        <taxon>Thermonema</taxon>
    </lineage>
</organism>
<dbReference type="Proteomes" id="UP000537126">
    <property type="component" value="Unassembled WGS sequence"/>
</dbReference>
<gene>
    <name evidence="3" type="ORF">FHS56_001376</name>
</gene>
<evidence type="ECO:0000259" key="2">
    <source>
        <dbReference type="Pfam" id="PF00535"/>
    </source>
</evidence>
<dbReference type="InterPro" id="IPR029044">
    <property type="entry name" value="Nucleotide-diphossugar_trans"/>
</dbReference>
<reference evidence="3 4" key="1">
    <citation type="submission" date="2020-03" db="EMBL/GenBank/DDBJ databases">
        <title>Genomic Encyclopedia of Type Strains, Phase IV (KMG-IV): sequencing the most valuable type-strain genomes for metagenomic binning, comparative biology and taxonomic classification.</title>
        <authorList>
            <person name="Goeker M."/>
        </authorList>
    </citation>
    <scope>NUCLEOTIDE SEQUENCE [LARGE SCALE GENOMIC DNA]</scope>
    <source>
        <strain evidence="3 4">DSM 5718</strain>
    </source>
</reference>
<protein>
    <submittedName>
        <fullName evidence="3">Glycosyltransferase involved in cell wall biosynthesis</fullName>
    </submittedName>
</protein>
<dbReference type="PANTHER" id="PTHR43630">
    <property type="entry name" value="POLY-BETA-1,6-N-ACETYL-D-GLUCOSAMINE SYNTHASE"/>
    <property type="match status" value="1"/>
</dbReference>
<name>A0A846MQL7_9BACT</name>
<dbReference type="Gene3D" id="3.90.550.10">
    <property type="entry name" value="Spore Coat Polysaccharide Biosynthesis Protein SpsA, Chain A"/>
    <property type="match status" value="1"/>
</dbReference>
<evidence type="ECO:0000313" key="4">
    <source>
        <dbReference type="Proteomes" id="UP000537126"/>
    </source>
</evidence>
<feature type="domain" description="Glycosyltransferase 2-like" evidence="2">
    <location>
        <begin position="5"/>
        <end position="131"/>
    </location>
</feature>
<dbReference type="InterPro" id="IPR001173">
    <property type="entry name" value="Glyco_trans_2-like"/>
</dbReference>
<dbReference type="GO" id="GO:0016740">
    <property type="term" value="F:transferase activity"/>
    <property type="evidence" value="ECO:0007669"/>
    <property type="project" value="UniProtKB-KW"/>
</dbReference>
<dbReference type="SUPFAM" id="SSF53448">
    <property type="entry name" value="Nucleotide-diphospho-sugar transferases"/>
    <property type="match status" value="1"/>
</dbReference>
<dbReference type="CDD" id="cd02511">
    <property type="entry name" value="Beta4Glucosyltransferase"/>
    <property type="match status" value="1"/>
</dbReference>
<accession>A0A846MQL7</accession>
<dbReference type="EMBL" id="JAASRN010000002">
    <property type="protein sequence ID" value="NIK73863.1"/>
    <property type="molecule type" value="Genomic_DNA"/>
</dbReference>
<keyword evidence="4" id="KW-1185">Reference proteome</keyword>
<comment type="similarity">
    <text evidence="1">Belongs to the glycosyltransferase 2 family. WaaE/KdtX subfamily.</text>
</comment>
<proteinExistence type="inferred from homology"/>
<dbReference type="RefSeq" id="WP_166919125.1">
    <property type="nucleotide sequence ID" value="NZ_JAASRN010000002.1"/>
</dbReference>
<keyword evidence="3" id="KW-0808">Transferase</keyword>